<gene>
    <name evidence="2" type="ORF">PR048_026943</name>
</gene>
<evidence type="ECO:0000313" key="2">
    <source>
        <dbReference type="EMBL" id="KAJ8873309.1"/>
    </source>
</evidence>
<name>A0ABQ9GMR6_9NEOP</name>
<feature type="region of interest" description="Disordered" evidence="1">
    <location>
        <begin position="104"/>
        <end position="128"/>
    </location>
</feature>
<feature type="compositionally biased region" description="Basic and acidic residues" evidence="1">
    <location>
        <begin position="104"/>
        <end position="122"/>
    </location>
</feature>
<comment type="caution">
    <text evidence="2">The sequence shown here is derived from an EMBL/GenBank/DDBJ whole genome shotgun (WGS) entry which is preliminary data.</text>
</comment>
<accession>A0ABQ9GMR6</accession>
<proteinExistence type="predicted"/>
<dbReference type="EMBL" id="JARBHB010000011">
    <property type="protein sequence ID" value="KAJ8873309.1"/>
    <property type="molecule type" value="Genomic_DNA"/>
</dbReference>
<protein>
    <submittedName>
        <fullName evidence="2">Uncharacterized protein</fullName>
    </submittedName>
</protein>
<sequence length="667" mass="73809">MAVQLTHLLFRIPRERVEVKDGSYSIAAAASQMIVLHEHWLSSERQKTSSRRSDQRKGNLRLRVSSSEGCGWQAGLLDLIPLCSWRASEEIWVALNNEVLRADEDEHRNEKKRRAGTEDPRENPLTSGFVRHDSHLRESAVNRSDIEHCSPWWEASSLTTTTPWPHLGEECSIISKELLILTVLLAQILLAENVSTVGTRRWLLCILCNHSTSPFSVYDPELCCPTSVLVIAHFAEFGRGYLWLTRVQCSIGSRCASTQSSVSNVGCGVACDVTTGNIDVGGAEVPVTANSTAAAEKVLQLLGNTVRPISFYRGELGIVPDDSPHFTLIGSQDLVVKSRPDISTQPFRFLNSTFTHEKTLCLELELLSKARLLSPLHTGASAVCSLAVAPHLAVIGVARRFLASLLLAQRRAGKSAEALGVRVSVARIAPSLLDLGRAGLCHSKSRSSRGAMATLHAIPGPCVLMHRGDMYAALTLIVNNFYLKVQKRNFDLFRELRWHVPAKWRHQQATSECRSPISVRRLICRTAANPIRKLFRDLRLPIRHKTRSSSTNGYSLSSSNLHRRTKSTAKLRSHCGVNRTVIFCTHDCELLTVKWELGRSTFEKIAVRSACISTDTTTGMLPSKSRLIFLLYSIVSGKGDVHFPNEGLSSQMSAATKSYIVPLLVMV</sequence>
<dbReference type="Proteomes" id="UP001159363">
    <property type="component" value="Chromosome 10"/>
</dbReference>
<organism evidence="2 3">
    <name type="scientific">Dryococelus australis</name>
    <dbReference type="NCBI Taxonomy" id="614101"/>
    <lineage>
        <taxon>Eukaryota</taxon>
        <taxon>Metazoa</taxon>
        <taxon>Ecdysozoa</taxon>
        <taxon>Arthropoda</taxon>
        <taxon>Hexapoda</taxon>
        <taxon>Insecta</taxon>
        <taxon>Pterygota</taxon>
        <taxon>Neoptera</taxon>
        <taxon>Polyneoptera</taxon>
        <taxon>Phasmatodea</taxon>
        <taxon>Verophasmatodea</taxon>
        <taxon>Anareolatae</taxon>
        <taxon>Phasmatidae</taxon>
        <taxon>Eurycanthinae</taxon>
        <taxon>Dryococelus</taxon>
    </lineage>
</organism>
<keyword evidence="3" id="KW-1185">Reference proteome</keyword>
<evidence type="ECO:0000313" key="3">
    <source>
        <dbReference type="Proteomes" id="UP001159363"/>
    </source>
</evidence>
<reference evidence="2 3" key="1">
    <citation type="submission" date="2023-02" db="EMBL/GenBank/DDBJ databases">
        <title>LHISI_Scaffold_Assembly.</title>
        <authorList>
            <person name="Stuart O.P."/>
            <person name="Cleave R."/>
            <person name="Magrath M.J.L."/>
            <person name="Mikheyev A.S."/>
        </authorList>
    </citation>
    <scope>NUCLEOTIDE SEQUENCE [LARGE SCALE GENOMIC DNA]</scope>
    <source>
        <strain evidence="2">Daus_M_001</strain>
        <tissue evidence="2">Leg muscle</tissue>
    </source>
</reference>
<evidence type="ECO:0000256" key="1">
    <source>
        <dbReference type="SAM" id="MobiDB-lite"/>
    </source>
</evidence>